<dbReference type="HOGENOM" id="CLU_033975_2_1_2"/>
<dbReference type="Proteomes" id="UP000008138">
    <property type="component" value="Chromosome"/>
</dbReference>
<dbReference type="OrthoDB" id="28444at2157"/>
<keyword evidence="4" id="KW-1185">Reference proteome</keyword>
<evidence type="ECO:0000256" key="2">
    <source>
        <dbReference type="SAM" id="MobiDB-lite"/>
    </source>
</evidence>
<dbReference type="Gene3D" id="3.40.50.10540">
    <property type="entry name" value="Crotonobetainyl-coa:carnitine coa-transferase, domain 1"/>
    <property type="match status" value="1"/>
</dbReference>
<evidence type="ECO:0000313" key="4">
    <source>
        <dbReference type="Proteomes" id="UP000008138"/>
    </source>
</evidence>
<name>F2L5Q5_THEU7</name>
<dbReference type="SUPFAM" id="SSF89796">
    <property type="entry name" value="CoA-transferase family III (CaiB/BaiF)"/>
    <property type="match status" value="1"/>
</dbReference>
<keyword evidence="1 3" id="KW-0808">Transferase</keyword>
<dbReference type="EMBL" id="CP002590">
    <property type="protein sequence ID" value="AEA13601.1"/>
    <property type="molecule type" value="Genomic_DNA"/>
</dbReference>
<dbReference type="InterPro" id="IPR050483">
    <property type="entry name" value="CoA-transferase_III_domain"/>
</dbReference>
<organism evidence="3 4">
    <name type="scientific">Thermoproteus uzoniensis (strain 768-20)</name>
    <dbReference type="NCBI Taxonomy" id="999630"/>
    <lineage>
        <taxon>Archaea</taxon>
        <taxon>Thermoproteota</taxon>
        <taxon>Thermoprotei</taxon>
        <taxon>Thermoproteales</taxon>
        <taxon>Thermoproteaceae</taxon>
        <taxon>Thermoproteus</taxon>
    </lineage>
</organism>
<protein>
    <submittedName>
        <fullName evidence="3">Citrate CoA transferases subunit alpha of citrate lyase</fullName>
    </submittedName>
</protein>
<dbReference type="RefSeq" id="WP_013680936.1">
    <property type="nucleotide sequence ID" value="NC_015315.1"/>
</dbReference>
<dbReference type="GO" id="GO:0016829">
    <property type="term" value="F:lyase activity"/>
    <property type="evidence" value="ECO:0007669"/>
    <property type="project" value="UniProtKB-KW"/>
</dbReference>
<dbReference type="InterPro" id="IPR044855">
    <property type="entry name" value="CoA-Trfase_III_dom3_sf"/>
</dbReference>
<dbReference type="Pfam" id="PF02515">
    <property type="entry name" value="CoA_transf_3"/>
    <property type="match status" value="1"/>
</dbReference>
<evidence type="ECO:0000313" key="3">
    <source>
        <dbReference type="EMBL" id="AEA13601.1"/>
    </source>
</evidence>
<proteinExistence type="predicted"/>
<sequence length="368" mass="40153">MYRAVELGHVIAGPYAGLLLAQLGFDVVKVEPVGGDPTRRDDVMGDSIFVFLNRGKRSVALDLKRPEGREIFLKLVERSDVLVENLAPGALERLGLGRDVLFGANKNLVHCSIKGYPSGGAKSNWPAFGTLVEAVSGVMWSNGGARLPASITDMGAGLYCALTVLWALLQRRPGYYEVSLFQSDLVWLGYYIIALQTLGKIFEASGDKLPFWAPYELFKTADGEIYIAVANDAIWARLCGALRSVACSDPRFSTNAGRVQHREELHKILEAETSRYRTDELLRLLLEHDVPAAPMLDIRAAAADEDASWDTTSAGGRDGVRVPRLPLPGSLHGARAPNIGEHTREVLRELGYGDSEIEQLIGRGVVRA</sequence>
<dbReference type="GO" id="GO:0008410">
    <property type="term" value="F:CoA-transferase activity"/>
    <property type="evidence" value="ECO:0007669"/>
    <property type="project" value="TreeGrafter"/>
</dbReference>
<gene>
    <name evidence="3" type="ordered locus">TUZN_2144</name>
</gene>
<feature type="region of interest" description="Disordered" evidence="2">
    <location>
        <begin position="307"/>
        <end position="337"/>
    </location>
</feature>
<reference key="2">
    <citation type="submission" date="2011-03" db="EMBL/GenBank/DDBJ databases">
        <title>Complete genome sequence of the thermoacidophilic crenarchaeon Thermoproteus uzoniensis 768-20.</title>
        <authorList>
            <person name="Mardanov A.V."/>
            <person name="Gumerov V.M."/>
            <person name="Beletsky A.V."/>
            <person name="Prokofeva M.I."/>
            <person name="Bonch-Osmolovskaya E.A."/>
            <person name="Ravin N.V."/>
            <person name="Skryabin K.G."/>
        </authorList>
    </citation>
    <scope>NUCLEOTIDE SEQUENCE</scope>
    <source>
        <strain>768-20</strain>
    </source>
</reference>
<dbReference type="STRING" id="999630.TUZN_2144"/>
<dbReference type="Gene3D" id="3.30.1540.10">
    <property type="entry name" value="formyl-coa transferase, domain 3"/>
    <property type="match status" value="1"/>
</dbReference>
<dbReference type="AlphaFoldDB" id="F2L5Q5"/>
<evidence type="ECO:0000256" key="1">
    <source>
        <dbReference type="ARBA" id="ARBA00022679"/>
    </source>
</evidence>
<dbReference type="PANTHER" id="PTHR48207">
    <property type="entry name" value="SUCCINATE--HYDROXYMETHYLGLUTARATE COA-TRANSFERASE"/>
    <property type="match status" value="1"/>
</dbReference>
<dbReference type="eggNOG" id="arCOG02304">
    <property type="taxonomic scope" value="Archaea"/>
</dbReference>
<dbReference type="GeneID" id="10361654"/>
<accession>F2L5Q5</accession>
<dbReference type="KEGG" id="tuz:TUZN_2144"/>
<dbReference type="PANTHER" id="PTHR48207:SF3">
    <property type="entry name" value="SUCCINATE--HYDROXYMETHYLGLUTARATE COA-TRANSFERASE"/>
    <property type="match status" value="1"/>
</dbReference>
<dbReference type="InterPro" id="IPR003673">
    <property type="entry name" value="CoA-Trfase_fam_III"/>
</dbReference>
<dbReference type="InterPro" id="IPR023606">
    <property type="entry name" value="CoA-Trfase_III_dom_1_sf"/>
</dbReference>
<keyword evidence="3" id="KW-0456">Lyase</keyword>
<reference evidence="3 4" key="1">
    <citation type="journal article" date="2011" name="J. Bacteriol.">
        <title>Complete genome sequence of the thermoacidophilic crenarchaeon Thermoproteus uzoniensis 768-20.</title>
        <authorList>
            <person name="Mardanov A.V."/>
            <person name="Gumerov V.M."/>
            <person name="Beletsky A.V."/>
            <person name="Prokofeva M.I."/>
            <person name="Bonch-Osmolovskaya E.A."/>
            <person name="Ravin N.V."/>
            <person name="Skryabin K.G."/>
        </authorList>
    </citation>
    <scope>NUCLEOTIDE SEQUENCE [LARGE SCALE GENOMIC DNA]</scope>
    <source>
        <strain evidence="3 4">768-20</strain>
    </source>
</reference>